<dbReference type="Proteomes" id="UP000050640">
    <property type="component" value="Unplaced"/>
</dbReference>
<dbReference type="AlphaFoldDB" id="A0A0R3RP93"/>
<dbReference type="WBParaSite" id="EEL_0000330601-mRNA-1">
    <property type="protein sequence ID" value="EEL_0000330601-mRNA-1"/>
    <property type="gene ID" value="EEL_0000330601"/>
</dbReference>
<name>A0A0R3RP93_9BILA</name>
<keyword evidence="1" id="KW-1185">Reference proteome</keyword>
<evidence type="ECO:0000313" key="1">
    <source>
        <dbReference type="Proteomes" id="UP000050640"/>
    </source>
</evidence>
<evidence type="ECO:0000313" key="2">
    <source>
        <dbReference type="WBParaSite" id="EEL_0000330601-mRNA-1"/>
    </source>
</evidence>
<sequence>MTFEKSSTNFIILHAEDNKIYGINSCLRTWKQRDSTDATFIPVAFFFEIRVEVQRCGRVIRRAVILHRQLFHRKAQHEEITIFLLNRHKIHTGLGSVYGYDENNGNMFKRILREAQLLFGSYLREAVIK</sequence>
<accession>A0A0R3RP93</accession>
<organism evidence="1 2">
    <name type="scientific">Elaeophora elaphi</name>
    <dbReference type="NCBI Taxonomy" id="1147741"/>
    <lineage>
        <taxon>Eukaryota</taxon>
        <taxon>Metazoa</taxon>
        <taxon>Ecdysozoa</taxon>
        <taxon>Nematoda</taxon>
        <taxon>Chromadorea</taxon>
        <taxon>Rhabditida</taxon>
        <taxon>Spirurina</taxon>
        <taxon>Spiruromorpha</taxon>
        <taxon>Filarioidea</taxon>
        <taxon>Onchocercidae</taxon>
        <taxon>Elaeophora</taxon>
    </lineage>
</organism>
<protein>
    <submittedName>
        <fullName evidence="2">Uncharacterized protein</fullName>
    </submittedName>
</protein>
<proteinExistence type="predicted"/>
<reference evidence="2" key="1">
    <citation type="submission" date="2017-02" db="UniProtKB">
        <authorList>
            <consortium name="WormBaseParasite"/>
        </authorList>
    </citation>
    <scope>IDENTIFICATION</scope>
</reference>